<organism evidence="1">
    <name type="scientific">Spironucleus salmonicida</name>
    <dbReference type="NCBI Taxonomy" id="348837"/>
    <lineage>
        <taxon>Eukaryota</taxon>
        <taxon>Metamonada</taxon>
        <taxon>Diplomonadida</taxon>
        <taxon>Hexamitidae</taxon>
        <taxon>Hexamitinae</taxon>
        <taxon>Spironucleus</taxon>
    </lineage>
</organism>
<dbReference type="VEuPathDB" id="GiardiaDB:SS50377_22568"/>
<dbReference type="Proteomes" id="UP000018208">
    <property type="component" value="Unassembled WGS sequence"/>
</dbReference>
<name>V6LBS5_9EUKA</name>
<evidence type="ECO:0000313" key="1">
    <source>
        <dbReference type="EMBL" id="EST41940.1"/>
    </source>
</evidence>
<accession>V6LBS5</accession>
<protein>
    <submittedName>
        <fullName evidence="1">Uncharacterized protein</fullName>
    </submittedName>
</protein>
<reference evidence="1 2" key="1">
    <citation type="journal article" date="2014" name="PLoS Genet.">
        <title>The Genome of Spironucleus salmonicida Highlights a Fish Pathogen Adapted to Fluctuating Environments.</title>
        <authorList>
            <person name="Xu F."/>
            <person name="Jerlstrom-Hultqvist J."/>
            <person name="Einarsson E."/>
            <person name="Astvaldsson A."/>
            <person name="Svard S.G."/>
            <person name="Andersson J.O."/>
        </authorList>
    </citation>
    <scope>NUCLEOTIDE SEQUENCE</scope>
    <source>
        <strain evidence="2">ATCC 50377</strain>
    </source>
</reference>
<dbReference type="AlphaFoldDB" id="V6LBS5"/>
<proteinExistence type="predicted"/>
<evidence type="ECO:0000313" key="2">
    <source>
        <dbReference type="EMBL" id="KAH0574951.1"/>
    </source>
</evidence>
<evidence type="ECO:0000313" key="3">
    <source>
        <dbReference type="Proteomes" id="UP000018208"/>
    </source>
</evidence>
<gene>
    <name evidence="1" type="ORF">SS50377_18244</name>
    <name evidence="2" type="ORF">SS50377_22568</name>
</gene>
<dbReference type="EMBL" id="AUWU02000003">
    <property type="protein sequence ID" value="KAH0574951.1"/>
    <property type="molecule type" value="Genomic_DNA"/>
</dbReference>
<reference evidence="2" key="2">
    <citation type="submission" date="2020-12" db="EMBL/GenBank/DDBJ databases">
        <title>New Spironucleus salmonicida genome in near-complete chromosomes.</title>
        <authorList>
            <person name="Xu F."/>
            <person name="Kurt Z."/>
            <person name="Jimenez-Gonzalez A."/>
            <person name="Astvaldsson A."/>
            <person name="Andersson J.O."/>
            <person name="Svard S.G."/>
        </authorList>
    </citation>
    <scope>NUCLEOTIDE SEQUENCE</scope>
    <source>
        <strain evidence="2">ATCC 50377</strain>
    </source>
</reference>
<keyword evidence="3" id="KW-1185">Reference proteome</keyword>
<sequence length="79" mass="8871">MECNRCEIIVNSPSTTEISAPLGISSPISQQNIFEEVIETHVSEQENLILQDQLDGNITKLKNIQQTPKPKGIFKFCIK</sequence>
<dbReference type="EMBL" id="KI546166">
    <property type="protein sequence ID" value="EST41940.1"/>
    <property type="molecule type" value="Genomic_DNA"/>
</dbReference>